<dbReference type="InterPro" id="IPR045570">
    <property type="entry name" value="Metalloprtase-TldD/E_cen_dom"/>
</dbReference>
<dbReference type="InterPro" id="IPR002510">
    <property type="entry name" value="Metalloprtase-TldD/E_N"/>
</dbReference>
<evidence type="ECO:0000256" key="1">
    <source>
        <dbReference type="ARBA" id="ARBA00005836"/>
    </source>
</evidence>
<dbReference type="Pfam" id="PF01523">
    <property type="entry name" value="PmbA_TldD_1st"/>
    <property type="match status" value="1"/>
</dbReference>
<name>A0A0S4M418_9BURK</name>
<dbReference type="RefSeq" id="WP_092342642.1">
    <property type="nucleotide sequence ID" value="NZ_FLSL01000087.1"/>
</dbReference>
<dbReference type="NCBIfam" id="NF008268">
    <property type="entry name" value="PRK11040.1"/>
    <property type="match status" value="1"/>
</dbReference>
<dbReference type="Pfam" id="PF19290">
    <property type="entry name" value="PmbA_TldD_2nd"/>
    <property type="match status" value="1"/>
</dbReference>
<feature type="domain" description="Metalloprotease TldD/E central" evidence="4">
    <location>
        <begin position="129"/>
        <end position="235"/>
    </location>
</feature>
<dbReference type="GO" id="GO:0005829">
    <property type="term" value="C:cytosol"/>
    <property type="evidence" value="ECO:0007669"/>
    <property type="project" value="TreeGrafter"/>
</dbReference>
<dbReference type="SUPFAM" id="SSF111283">
    <property type="entry name" value="Putative modulator of DNA gyrase, PmbA/TldD"/>
    <property type="match status" value="1"/>
</dbReference>
<dbReference type="Proteomes" id="UP000198651">
    <property type="component" value="Chromosome I"/>
</dbReference>
<sequence length="451" mass="48495">MSKKQLEGEFFLSQQCLSGLSSQVLDLCKAEGATQASVDASESYGLSVTVRQGDSETVEFNRDKSCSVNVYVGQRRGSAATSDFSPTSIDQMVKKAVSIARFTESDTAAGLPEEDELFSGEIPDLSLFHPWDLTPVAAMELACSCEEAGLGYSSEIRQSEGVTVSTVQNHFISANSSGFQGGYSASRHLLSCSFLAGVAEGKQRDGWFSSQRDWIDLADPVEVGVYAAKRTLSRLGARQVSTQQVPVIFEAPVAISLLGHLAVAASGHQLYRKMSFLNDSCGQQVFPDFIQLEEDPFIAKGLASSPFDDDGVVTKSRLVVDRGILTGYFLSVYSARKMGLKTTGNAGGTHNLCLLDTGQSLEELINLMGRGLLITELIGFGVNYLTGDYSRGASGYWVENGAIQFPVEEVTIAANLRDMFRHIVAVGTDQVVRGSKRCGSVLIDRMTVAGS</sequence>
<proteinExistence type="inferred from homology"/>
<dbReference type="InterPro" id="IPR045569">
    <property type="entry name" value="Metalloprtase-TldD/E_C"/>
</dbReference>
<dbReference type="Gene3D" id="3.30.2290.10">
    <property type="entry name" value="PmbA/TldD superfamily"/>
    <property type="match status" value="1"/>
</dbReference>
<dbReference type="PATRIC" id="fig|1561003.3.peg.186"/>
<protein>
    <submittedName>
        <fullName evidence="5">Peptidase</fullName>
    </submittedName>
</protein>
<gene>
    <name evidence="5" type="primary">pmbA</name>
    <name evidence="5" type="ORF">Ark11_0188</name>
</gene>
<dbReference type="InterPro" id="IPR036059">
    <property type="entry name" value="TldD/PmbA_sf"/>
</dbReference>
<evidence type="ECO:0000259" key="2">
    <source>
        <dbReference type="Pfam" id="PF01523"/>
    </source>
</evidence>
<keyword evidence="6" id="KW-1185">Reference proteome</keyword>
<dbReference type="EMBL" id="LN906597">
    <property type="protein sequence ID" value="CUT17046.1"/>
    <property type="molecule type" value="Genomic_DNA"/>
</dbReference>
<evidence type="ECO:0000259" key="3">
    <source>
        <dbReference type="Pfam" id="PF19289"/>
    </source>
</evidence>
<dbReference type="PANTHER" id="PTHR43421:SF1">
    <property type="entry name" value="METALLOPROTEASE PMBA"/>
    <property type="match status" value="1"/>
</dbReference>
<dbReference type="InterPro" id="IPR035068">
    <property type="entry name" value="TldD/PmbA_N"/>
</dbReference>
<evidence type="ECO:0000313" key="6">
    <source>
        <dbReference type="Proteomes" id="UP000198651"/>
    </source>
</evidence>
<dbReference type="PANTHER" id="PTHR43421">
    <property type="entry name" value="METALLOPROTEASE PMBA"/>
    <property type="match status" value="1"/>
</dbReference>
<feature type="domain" description="Metalloprotease TldD/E N-terminal" evidence="2">
    <location>
        <begin position="38"/>
        <end position="100"/>
    </location>
</feature>
<organism evidence="5 6">
    <name type="scientific">Candidatus Ichthyocystis hellenicum</name>
    <dbReference type="NCBI Taxonomy" id="1561003"/>
    <lineage>
        <taxon>Bacteria</taxon>
        <taxon>Pseudomonadati</taxon>
        <taxon>Pseudomonadota</taxon>
        <taxon>Betaproteobacteria</taxon>
        <taxon>Burkholderiales</taxon>
        <taxon>Candidatus Ichthyocystis</taxon>
    </lineage>
</organism>
<evidence type="ECO:0000313" key="5">
    <source>
        <dbReference type="EMBL" id="CUT17046.1"/>
    </source>
</evidence>
<dbReference type="AlphaFoldDB" id="A0A0S4M418"/>
<comment type="similarity">
    <text evidence="1">Belongs to the peptidase U62 family.</text>
</comment>
<feature type="domain" description="Metalloprotease TldD/E C-terminal" evidence="3">
    <location>
        <begin position="242"/>
        <end position="450"/>
    </location>
</feature>
<dbReference type="InterPro" id="IPR047657">
    <property type="entry name" value="PmbA"/>
</dbReference>
<dbReference type="STRING" id="1561003.Ark11_0188"/>
<reference evidence="6" key="1">
    <citation type="submission" date="2015-11" db="EMBL/GenBank/DDBJ databases">
        <authorList>
            <person name="Seth-Smith H.M.B."/>
        </authorList>
    </citation>
    <scope>NUCLEOTIDE SEQUENCE [LARGE SCALE GENOMIC DNA]</scope>
    <source>
        <strain evidence="6">2013Ark11</strain>
    </source>
</reference>
<dbReference type="OrthoDB" id="9803618at2"/>
<evidence type="ECO:0000259" key="4">
    <source>
        <dbReference type="Pfam" id="PF19290"/>
    </source>
</evidence>
<dbReference type="GO" id="GO:0008237">
    <property type="term" value="F:metallopeptidase activity"/>
    <property type="evidence" value="ECO:0007669"/>
    <property type="project" value="InterPro"/>
</dbReference>
<dbReference type="GO" id="GO:0006508">
    <property type="term" value="P:proteolysis"/>
    <property type="evidence" value="ECO:0007669"/>
    <property type="project" value="InterPro"/>
</dbReference>
<accession>A0A0S4M418</accession>
<dbReference type="Pfam" id="PF19289">
    <property type="entry name" value="PmbA_TldD_3rd"/>
    <property type="match status" value="1"/>
</dbReference>